<feature type="compositionally biased region" description="Basic residues" evidence="5">
    <location>
        <begin position="1"/>
        <end position="11"/>
    </location>
</feature>
<dbReference type="PANTHER" id="PTHR10283">
    <property type="entry name" value="SOLUTE CARRIER FAMILY 13 MEMBER"/>
    <property type="match status" value="1"/>
</dbReference>
<dbReference type="NCBIfam" id="TIGR00785">
    <property type="entry name" value="dass"/>
    <property type="match status" value="1"/>
</dbReference>
<feature type="transmembrane region" description="Helical" evidence="6">
    <location>
        <begin position="164"/>
        <end position="182"/>
    </location>
</feature>
<dbReference type="AlphaFoldDB" id="A0A832XG50"/>
<dbReference type="Pfam" id="PF00939">
    <property type="entry name" value="Na_sulph_symp"/>
    <property type="match status" value="1"/>
</dbReference>
<feature type="transmembrane region" description="Helical" evidence="6">
    <location>
        <begin position="275"/>
        <end position="295"/>
    </location>
</feature>
<evidence type="ECO:0000256" key="4">
    <source>
        <dbReference type="ARBA" id="ARBA00023136"/>
    </source>
</evidence>
<protein>
    <submittedName>
        <fullName evidence="7">DASS family sodium-coupled anion symporter</fullName>
    </submittedName>
</protein>
<dbReference type="CDD" id="cd01115">
    <property type="entry name" value="SLC13_permease"/>
    <property type="match status" value="1"/>
</dbReference>
<comment type="caution">
    <text evidence="7">The sequence shown here is derived from an EMBL/GenBank/DDBJ whole genome shotgun (WGS) entry which is preliminary data.</text>
</comment>
<gene>
    <name evidence="7" type="ORF">H1011_03170</name>
</gene>
<feature type="transmembrane region" description="Helical" evidence="6">
    <location>
        <begin position="140"/>
        <end position="157"/>
    </location>
</feature>
<evidence type="ECO:0000256" key="1">
    <source>
        <dbReference type="ARBA" id="ARBA00004141"/>
    </source>
</evidence>
<feature type="transmembrane region" description="Helical" evidence="6">
    <location>
        <begin position="457"/>
        <end position="484"/>
    </location>
</feature>
<dbReference type="GO" id="GO:1905039">
    <property type="term" value="P:carboxylic acid transmembrane transport"/>
    <property type="evidence" value="ECO:0007669"/>
    <property type="project" value="UniProtKB-ARBA"/>
</dbReference>
<name>A0A832XG50_9ARCH</name>
<feature type="transmembrane region" description="Helical" evidence="6">
    <location>
        <begin position="368"/>
        <end position="384"/>
    </location>
</feature>
<reference evidence="7 8" key="1">
    <citation type="journal article" name="Nat. Commun.">
        <title>Undinarchaeota illuminate DPANN phylogeny and the impact of gene transfer on archaeal evolution.</title>
        <authorList>
            <person name="Dombrowski N."/>
            <person name="Williams T.A."/>
            <person name="Sun J."/>
            <person name="Woodcroft B.J."/>
            <person name="Lee J.H."/>
            <person name="Minh B.Q."/>
            <person name="Rinke C."/>
            <person name="Spang A."/>
        </authorList>
    </citation>
    <scope>NUCLEOTIDE SEQUENCE [LARGE SCALE GENOMIC DNA]</scope>
    <source>
        <strain evidence="7">MAG_bin17</strain>
    </source>
</reference>
<evidence type="ECO:0000256" key="5">
    <source>
        <dbReference type="SAM" id="MobiDB-lite"/>
    </source>
</evidence>
<feature type="transmembrane region" description="Helical" evidence="6">
    <location>
        <begin position="496"/>
        <end position="516"/>
    </location>
</feature>
<feature type="transmembrane region" description="Helical" evidence="6">
    <location>
        <begin position="416"/>
        <end position="434"/>
    </location>
</feature>
<evidence type="ECO:0000256" key="3">
    <source>
        <dbReference type="ARBA" id="ARBA00022989"/>
    </source>
</evidence>
<feature type="transmembrane region" description="Helical" evidence="6">
    <location>
        <begin position="228"/>
        <end position="246"/>
    </location>
</feature>
<organism evidence="7 8">
    <name type="scientific">Candidatus Undinarchaeum marinum</name>
    <dbReference type="NCBI Taxonomy" id="2756141"/>
    <lineage>
        <taxon>Archaea</taxon>
        <taxon>Candidatus Undinarchaeota</taxon>
        <taxon>Candidatus Undinarchaeia</taxon>
        <taxon>Candidatus Undinarchaeales</taxon>
        <taxon>Candidatus Undinarchaeaceae</taxon>
        <taxon>Candidatus Undinarchaeum</taxon>
    </lineage>
</organism>
<dbReference type="PANTHER" id="PTHR10283:SF82">
    <property type="entry name" value="SOLUTE CARRIER FAMILY 13 MEMBER 2"/>
    <property type="match status" value="1"/>
</dbReference>
<evidence type="ECO:0000256" key="6">
    <source>
        <dbReference type="SAM" id="Phobius"/>
    </source>
</evidence>
<feature type="transmembrane region" description="Helical" evidence="6">
    <location>
        <begin position="252"/>
        <end position="268"/>
    </location>
</feature>
<feature type="transmembrane region" description="Helical" evidence="6">
    <location>
        <begin position="117"/>
        <end position="134"/>
    </location>
</feature>
<feature type="transmembrane region" description="Helical" evidence="6">
    <location>
        <begin position="536"/>
        <end position="555"/>
    </location>
</feature>
<evidence type="ECO:0000313" key="8">
    <source>
        <dbReference type="Proteomes" id="UP000604391"/>
    </source>
</evidence>
<keyword evidence="8" id="KW-1185">Reference proteome</keyword>
<comment type="subcellular location">
    <subcellularLocation>
        <location evidence="1">Membrane</location>
        <topology evidence="1">Multi-pass membrane protein</topology>
    </subcellularLocation>
</comment>
<proteinExistence type="predicted"/>
<dbReference type="InterPro" id="IPR001898">
    <property type="entry name" value="SLC13A/DASS"/>
</dbReference>
<keyword evidence="2 6" id="KW-0812">Transmembrane</keyword>
<evidence type="ECO:0000256" key="2">
    <source>
        <dbReference type="ARBA" id="ARBA00022692"/>
    </source>
</evidence>
<keyword evidence="3 6" id="KW-1133">Transmembrane helix</keyword>
<dbReference type="Proteomes" id="UP000604391">
    <property type="component" value="Unassembled WGS sequence"/>
</dbReference>
<dbReference type="EMBL" id="DVAD01000015">
    <property type="protein sequence ID" value="HIJ99798.1"/>
    <property type="molecule type" value="Genomic_DNA"/>
</dbReference>
<accession>A0A832XG50</accession>
<keyword evidence="4 6" id="KW-0472">Membrane</keyword>
<evidence type="ECO:0000313" key="7">
    <source>
        <dbReference type="EMBL" id="HIJ99798.1"/>
    </source>
</evidence>
<feature type="transmembrane region" description="Helical" evidence="6">
    <location>
        <begin position="188"/>
        <end position="207"/>
    </location>
</feature>
<feature type="region of interest" description="Disordered" evidence="5">
    <location>
        <begin position="1"/>
        <end position="41"/>
    </location>
</feature>
<sequence length="569" mass="62585">MVAKKVSKTLKRIIGSRGRKKKKNGRPNESTQDEKDEPLEDIVRETEEERMKIEIREAKTRDSISKHLQKVTKELDAIGKKEVDVTGIERMRVEISKLKEEITDVEKFREDITKKRYFGLFSIIVFLILLIVPMPGLSMLGQRAIAIFVFIIILWVSEVVPLPVTAFLPGILLYFFGIYGTPTESFKTYAHPAVFFIIGSLLLAQGLTQSGIAKRLAIKILTYSRNNANLLLFLFVAVSAFLAMFISDHTVAAMLIPVAILIVSMMELKGPFRIALVLAVAFGASIGGLATPSGGARNAVTLGFLQELAGIELSYFTWMKAAAPLTLIMIPIVWIILRITFPPPKDFSIEKVLTELKKTVKPMSSRQWKALGIFAFTILLFITSSKLIDLGTIAIFGSILMFLAGVIDWEEAERSIPWGIMFIYGAAITMGIALKDTGAAEWLARGALQVLPSESPLLIMLSIIIVAAIATEFLSGGASAAILIPISLNIALIANIDPVLIALVTAIPTAFAFLTIYGTPANTMAYSTGYFKQKDLLKAGLMVQILILLALYTLVKTYWITIGIWSGTF</sequence>
<dbReference type="GO" id="GO:0005886">
    <property type="term" value="C:plasma membrane"/>
    <property type="evidence" value="ECO:0007669"/>
    <property type="project" value="TreeGrafter"/>
</dbReference>
<feature type="transmembrane region" description="Helical" evidence="6">
    <location>
        <begin position="315"/>
        <end position="337"/>
    </location>
</feature>
<dbReference type="GO" id="GO:0008514">
    <property type="term" value="F:organic anion transmembrane transporter activity"/>
    <property type="evidence" value="ECO:0007669"/>
    <property type="project" value="UniProtKB-ARBA"/>
</dbReference>